<organism evidence="1 2">
    <name type="scientific">Candidatus Faeciplasma gallinarum</name>
    <dbReference type="NCBI Taxonomy" id="2840799"/>
    <lineage>
        <taxon>Bacteria</taxon>
        <taxon>Bacillati</taxon>
        <taxon>Bacillota</taxon>
        <taxon>Clostridia</taxon>
        <taxon>Eubacteriales</taxon>
        <taxon>Oscillospiraceae</taxon>
        <taxon>Oscillospiraceae incertae sedis</taxon>
        <taxon>Candidatus Faeciplasma</taxon>
    </lineage>
</organism>
<dbReference type="Proteomes" id="UP000823982">
    <property type="component" value="Unassembled WGS sequence"/>
</dbReference>
<name>A0A9D1JIW2_9FIRM</name>
<dbReference type="Gene3D" id="3.30.420.280">
    <property type="match status" value="1"/>
</dbReference>
<gene>
    <name evidence="1" type="ORF">IAD01_07050</name>
</gene>
<evidence type="ECO:0000313" key="1">
    <source>
        <dbReference type="EMBL" id="HIS25140.1"/>
    </source>
</evidence>
<reference evidence="1" key="2">
    <citation type="journal article" date="2021" name="PeerJ">
        <title>Extensive microbial diversity within the chicken gut microbiome revealed by metagenomics and culture.</title>
        <authorList>
            <person name="Gilroy R."/>
            <person name="Ravi A."/>
            <person name="Getino M."/>
            <person name="Pursley I."/>
            <person name="Horton D.L."/>
            <person name="Alikhan N.F."/>
            <person name="Baker D."/>
            <person name="Gharbi K."/>
            <person name="Hall N."/>
            <person name="Watson M."/>
            <person name="Adriaenssens E.M."/>
            <person name="Foster-Nyarko E."/>
            <person name="Jarju S."/>
            <person name="Secka A."/>
            <person name="Antonio M."/>
            <person name="Oren A."/>
            <person name="Chaudhuri R.R."/>
            <person name="La Ragione R."/>
            <person name="Hildebrand F."/>
            <person name="Pallen M.J."/>
        </authorList>
    </citation>
    <scope>NUCLEOTIDE SEQUENCE</scope>
    <source>
        <strain evidence="1">CHK157-1446</strain>
    </source>
</reference>
<dbReference type="Gene3D" id="3.40.50.300">
    <property type="entry name" value="P-loop containing nucleotide triphosphate hydrolases"/>
    <property type="match status" value="1"/>
</dbReference>
<dbReference type="Pfam" id="PF03237">
    <property type="entry name" value="Terminase_6N"/>
    <property type="match status" value="1"/>
</dbReference>
<dbReference type="InterPro" id="IPR006437">
    <property type="entry name" value="Phage_terminase_lsu"/>
</dbReference>
<protein>
    <submittedName>
        <fullName evidence="1">PBSX family phage terminase large subunit</fullName>
    </submittedName>
</protein>
<comment type="caution">
    <text evidence="1">The sequence shown here is derived from an EMBL/GenBank/DDBJ whole genome shotgun (WGS) entry which is preliminary data.</text>
</comment>
<sequence>MISEKQKRILAFSYSDYDALICDGAIRSGKTRIMTVAFIDWAMRQFSDKRFGICAKTIDSAIKNVVLPYMSMSYAKKRYRIKWRKSEKVLEISRKGVKNTFEVFGGKDESSFSLIQGRTFCGVMLDEVALMPKSFVLQAIARCSEEGSKLWFSCNPDSPMHWFYREWILGHEQKNALYLHFCLEDNPSLSEKTIQRYKSIYSGTFYDRYILGKWTAAQGLVYDLPEESVVDKYPDHGEYYVSCDYGTMNPFSLGLWCVNGDTGYRIAEYYHDGRESGVQLTDEEYYDALERLCDGYQIRAVVVDPSAASFITLIKRRGRFRVKKADNDVMSGIRLTAGYLKSGKLKIYCGCENALREFSLYRWDDKADKDKVIKENDHAMDDIRYFCSTVMARRKKEYRSIFE</sequence>
<dbReference type="NCBIfam" id="TIGR01547">
    <property type="entry name" value="phage_term_2"/>
    <property type="match status" value="1"/>
</dbReference>
<accession>A0A9D1JIW2</accession>
<evidence type="ECO:0000313" key="2">
    <source>
        <dbReference type="Proteomes" id="UP000823982"/>
    </source>
</evidence>
<dbReference type="InterPro" id="IPR027417">
    <property type="entry name" value="P-loop_NTPase"/>
</dbReference>
<proteinExistence type="predicted"/>
<dbReference type="EMBL" id="DVIR01000064">
    <property type="protein sequence ID" value="HIS25140.1"/>
    <property type="molecule type" value="Genomic_DNA"/>
</dbReference>
<reference evidence="1" key="1">
    <citation type="submission" date="2020-10" db="EMBL/GenBank/DDBJ databases">
        <authorList>
            <person name="Gilroy R."/>
        </authorList>
    </citation>
    <scope>NUCLEOTIDE SEQUENCE</scope>
    <source>
        <strain evidence="1">CHK157-1446</strain>
    </source>
</reference>
<dbReference type="AlphaFoldDB" id="A0A9D1JIW2"/>